<dbReference type="EMBL" id="KZ679270">
    <property type="protein sequence ID" value="PTB36467.1"/>
    <property type="molecule type" value="Genomic_DNA"/>
</dbReference>
<feature type="signal peptide" evidence="1">
    <location>
        <begin position="1"/>
        <end position="17"/>
    </location>
</feature>
<gene>
    <name evidence="2" type="ORF">M441DRAFT_73270</name>
</gene>
<dbReference type="AlphaFoldDB" id="A0A2T3YVB5"/>
<evidence type="ECO:0008006" key="4">
    <source>
        <dbReference type="Google" id="ProtNLM"/>
    </source>
</evidence>
<name>A0A2T3YVB5_TRIA4</name>
<keyword evidence="1" id="KW-0732">Signal</keyword>
<proteinExistence type="predicted"/>
<keyword evidence="3" id="KW-1185">Reference proteome</keyword>
<evidence type="ECO:0000313" key="3">
    <source>
        <dbReference type="Proteomes" id="UP000240493"/>
    </source>
</evidence>
<organism evidence="2 3">
    <name type="scientific">Trichoderma asperellum (strain ATCC 204424 / CBS 433.97 / NBRC 101777)</name>
    <dbReference type="NCBI Taxonomy" id="1042311"/>
    <lineage>
        <taxon>Eukaryota</taxon>
        <taxon>Fungi</taxon>
        <taxon>Dikarya</taxon>
        <taxon>Ascomycota</taxon>
        <taxon>Pezizomycotina</taxon>
        <taxon>Sordariomycetes</taxon>
        <taxon>Hypocreomycetidae</taxon>
        <taxon>Hypocreales</taxon>
        <taxon>Hypocreaceae</taxon>
        <taxon>Trichoderma</taxon>
    </lineage>
</organism>
<feature type="chain" id="PRO_5015438743" description="AA1-like domain-containing protein" evidence="1">
    <location>
        <begin position="18"/>
        <end position="148"/>
    </location>
</feature>
<dbReference type="Proteomes" id="UP000240493">
    <property type="component" value="Unassembled WGS sequence"/>
</dbReference>
<evidence type="ECO:0000313" key="2">
    <source>
        <dbReference type="EMBL" id="PTB36467.1"/>
    </source>
</evidence>
<sequence length="148" mass="15482">MKTSTLAVTVFASLAAAASPYWYITELQTLDTTSTTLESSLQFTFEDASTSLTTKCSYVNSPGSGRPVTVLTATPCENPQVQFTYIQTSAKTGQIAITLQHLNAAGNLQGEQHGTGIADLACHADEAQSGTACYAQNTEIIPGPETGA</sequence>
<evidence type="ECO:0000256" key="1">
    <source>
        <dbReference type="SAM" id="SignalP"/>
    </source>
</evidence>
<accession>A0A2T3YVB5</accession>
<reference evidence="2 3" key="1">
    <citation type="submission" date="2016-07" db="EMBL/GenBank/DDBJ databases">
        <title>Multiple horizontal gene transfer events from other fungi enriched the ability of initially mycotrophic Trichoderma (Ascomycota) to feed on dead plant biomass.</title>
        <authorList>
            <consortium name="DOE Joint Genome Institute"/>
            <person name="Aerts A."/>
            <person name="Atanasova L."/>
            <person name="Chenthamara K."/>
            <person name="Zhang J."/>
            <person name="Grujic M."/>
            <person name="Henrissat B."/>
            <person name="Kuo A."/>
            <person name="Salamov A."/>
            <person name="Lipzen A."/>
            <person name="Labutti K."/>
            <person name="Barry K."/>
            <person name="Miao Y."/>
            <person name="Rahimi M.J."/>
            <person name="Shen Q."/>
            <person name="Grigoriev I.V."/>
            <person name="Kubicek C.P."/>
            <person name="Druzhinina I.S."/>
        </authorList>
    </citation>
    <scope>NUCLEOTIDE SEQUENCE [LARGE SCALE GENOMIC DNA]</scope>
    <source>
        <strain evidence="2 3">CBS 433.97</strain>
    </source>
</reference>
<dbReference type="OrthoDB" id="4895100at2759"/>
<protein>
    <recommendedName>
        <fullName evidence="4">AA1-like domain-containing protein</fullName>
    </recommendedName>
</protein>